<dbReference type="EMBL" id="KZ521271">
    <property type="protein sequence ID" value="PKU28303.1"/>
    <property type="molecule type" value="Genomic_DNA"/>
</dbReference>
<dbReference type="Gene3D" id="1.25.10.10">
    <property type="entry name" value="Leucine-rich Repeat Variant"/>
    <property type="match status" value="1"/>
</dbReference>
<evidence type="ECO:0000313" key="2">
    <source>
        <dbReference type="EMBL" id="PKU28303.1"/>
    </source>
</evidence>
<dbReference type="AlphaFoldDB" id="A0A2I0T3D7"/>
<dbReference type="OrthoDB" id="63891at2759"/>
<evidence type="ECO:0000256" key="1">
    <source>
        <dbReference type="SAM" id="MobiDB-lite"/>
    </source>
</evidence>
<dbReference type="GO" id="GO:0008017">
    <property type="term" value="F:microtubule binding"/>
    <property type="evidence" value="ECO:0007669"/>
    <property type="project" value="TreeGrafter"/>
</dbReference>
<accession>A0A2I0T3D7</accession>
<protein>
    <submittedName>
        <fullName evidence="2">Uncharacterized protein</fullName>
    </submittedName>
</protein>
<dbReference type="InterPro" id="IPR011989">
    <property type="entry name" value="ARM-like"/>
</dbReference>
<organism evidence="2 3">
    <name type="scientific">Limosa lapponica baueri</name>
    <dbReference type="NCBI Taxonomy" id="1758121"/>
    <lineage>
        <taxon>Eukaryota</taxon>
        <taxon>Metazoa</taxon>
        <taxon>Chordata</taxon>
        <taxon>Craniata</taxon>
        <taxon>Vertebrata</taxon>
        <taxon>Euteleostomi</taxon>
        <taxon>Archelosauria</taxon>
        <taxon>Archosauria</taxon>
        <taxon>Dinosauria</taxon>
        <taxon>Saurischia</taxon>
        <taxon>Theropoda</taxon>
        <taxon>Coelurosauria</taxon>
        <taxon>Aves</taxon>
        <taxon>Neognathae</taxon>
        <taxon>Neoaves</taxon>
        <taxon>Charadriiformes</taxon>
        <taxon>Scolopacidae</taxon>
        <taxon>Limosa</taxon>
    </lineage>
</organism>
<gene>
    <name evidence="2" type="ORF">llap_21393</name>
</gene>
<keyword evidence="3" id="KW-1185">Reference proteome</keyword>
<dbReference type="Proteomes" id="UP000233556">
    <property type="component" value="Unassembled WGS sequence"/>
</dbReference>
<dbReference type="GO" id="GO:0000226">
    <property type="term" value="P:microtubule cytoskeleton organization"/>
    <property type="evidence" value="ECO:0007669"/>
    <property type="project" value="TreeGrafter"/>
</dbReference>
<reference evidence="3" key="1">
    <citation type="submission" date="2017-11" db="EMBL/GenBank/DDBJ databases">
        <authorList>
            <person name="Lima N.C."/>
            <person name="Parody-Merino A.M."/>
            <person name="Battley P.F."/>
            <person name="Fidler A.E."/>
            <person name="Prosdocimi F."/>
        </authorList>
    </citation>
    <scope>NUCLEOTIDE SEQUENCE [LARGE SCALE GENOMIC DNA]</scope>
</reference>
<reference evidence="3" key="2">
    <citation type="submission" date="2017-12" db="EMBL/GenBank/DDBJ databases">
        <title>Genome sequence of the Bar-tailed Godwit (Limosa lapponica baueri).</title>
        <authorList>
            <person name="Lima N.C.B."/>
            <person name="Parody-Merino A.M."/>
            <person name="Battley P.F."/>
            <person name="Fidler A.E."/>
            <person name="Prosdocimi F."/>
        </authorList>
    </citation>
    <scope>NUCLEOTIDE SEQUENCE [LARGE SCALE GENOMIC DNA]</scope>
</reference>
<dbReference type="InterPro" id="IPR016024">
    <property type="entry name" value="ARM-type_fold"/>
</dbReference>
<dbReference type="PANTHER" id="PTHR21567:SF42">
    <property type="entry name" value="TOG ARRAY REGULATOR OF AXONEMAL MICROTUBULES PROTEIN 2"/>
    <property type="match status" value="1"/>
</dbReference>
<dbReference type="GO" id="GO:0005881">
    <property type="term" value="C:cytoplasmic microtubule"/>
    <property type="evidence" value="ECO:0007669"/>
    <property type="project" value="TreeGrafter"/>
</dbReference>
<evidence type="ECO:0000313" key="3">
    <source>
        <dbReference type="Proteomes" id="UP000233556"/>
    </source>
</evidence>
<dbReference type="PANTHER" id="PTHR21567">
    <property type="entry name" value="CLASP"/>
    <property type="match status" value="1"/>
</dbReference>
<proteinExistence type="predicted"/>
<dbReference type="GO" id="GO:0005929">
    <property type="term" value="C:cilium"/>
    <property type="evidence" value="ECO:0007669"/>
    <property type="project" value="TreeGrafter"/>
</dbReference>
<sequence>MVWILKSSSEPCTPPDAGSETDKTKLGSHPDTVLAKSKRLSIFDIFIRRLQDCNKKVNQQALEVLASMIPILGGALHPVLISLVAAVTENLNSKHLGIHSAAMKVLEASTAHLGKAAFWH</sequence>
<feature type="compositionally biased region" description="Polar residues" evidence="1">
    <location>
        <begin position="1"/>
        <end position="11"/>
    </location>
</feature>
<name>A0A2I0T3D7_LIMLA</name>
<dbReference type="SUPFAM" id="SSF48371">
    <property type="entry name" value="ARM repeat"/>
    <property type="match status" value="1"/>
</dbReference>
<feature type="region of interest" description="Disordered" evidence="1">
    <location>
        <begin position="1"/>
        <end position="29"/>
    </location>
</feature>